<keyword evidence="2" id="KW-0808">Transferase</keyword>
<feature type="compositionally biased region" description="Low complexity" evidence="3">
    <location>
        <begin position="282"/>
        <end position="291"/>
    </location>
</feature>
<comment type="caution">
    <text evidence="4">The sequence shown here is derived from an EMBL/GenBank/DDBJ whole genome shotgun (WGS) entry which is preliminary data.</text>
</comment>
<reference evidence="4" key="1">
    <citation type="submission" date="2024-01" db="EMBL/GenBank/DDBJ databases">
        <title>First draft genome sequence data of TA4-1, the type strain of Gram-positive actinobacterium Streptomyces chiangmaiensis.</title>
        <authorList>
            <person name="Yasawong M."/>
            <person name="Nantapong N."/>
        </authorList>
    </citation>
    <scope>NUCLEOTIDE SEQUENCE</scope>
    <source>
        <strain evidence="4">TA4-1</strain>
    </source>
</reference>
<keyword evidence="5" id="KW-1185">Reference proteome</keyword>
<dbReference type="Proteomes" id="UP001333996">
    <property type="component" value="Unassembled WGS sequence"/>
</dbReference>
<dbReference type="PANTHER" id="PTHR34136:SF1">
    <property type="entry name" value="UDP-N-ACETYL-D-MANNOSAMINURONIC ACID TRANSFERASE"/>
    <property type="match status" value="1"/>
</dbReference>
<proteinExistence type="predicted"/>
<keyword evidence="1" id="KW-0328">Glycosyltransferase</keyword>
<dbReference type="Pfam" id="PF03808">
    <property type="entry name" value="Glyco_tran_WecG"/>
    <property type="match status" value="1"/>
</dbReference>
<protein>
    <submittedName>
        <fullName evidence="4">WecB/TagA/CpsF family glycosyltransferase</fullName>
    </submittedName>
</protein>
<dbReference type="InterPro" id="IPR004629">
    <property type="entry name" value="WecG_TagA_CpsF"/>
</dbReference>
<feature type="region of interest" description="Disordered" evidence="3">
    <location>
        <begin position="257"/>
        <end position="291"/>
    </location>
</feature>
<evidence type="ECO:0000313" key="5">
    <source>
        <dbReference type="Proteomes" id="UP001333996"/>
    </source>
</evidence>
<evidence type="ECO:0000256" key="3">
    <source>
        <dbReference type="SAM" id="MobiDB-lite"/>
    </source>
</evidence>
<sequence>MTVCGLPIHPLTIEQSVSVAEALIADGGPHQHVAVNAAKVVQAHDDPELARIIHACSLVNADGQSVIWAGRLLGHQLPERVAGIDFMLSLWRSAAHNGYRVYLLGAGQAVVERTARIAVQQGVDIVGYRDGYWDETEEPRVVATVREARPDILFVAVPSPRKEYFLARHQRDLGCALTVGVGGSFDVVTGLRSRAPRWMRRAGLEWLHRMVQEPRRMFVRYTVGNLRFAMLVLVHLARSRGCGPKLGWRGEHLITTGARRQKAGGGTPPAAATRSRKRRTGLTRTGGKPVK</sequence>
<gene>
    <name evidence="4" type="ORF">VXC91_25715</name>
</gene>
<name>A0ABU7FMD6_9ACTN</name>
<dbReference type="RefSeq" id="WP_329509705.1">
    <property type="nucleotide sequence ID" value="NZ_BAAAYZ010000168.1"/>
</dbReference>
<dbReference type="CDD" id="cd06533">
    <property type="entry name" value="Glyco_transf_WecG_TagA"/>
    <property type="match status" value="1"/>
</dbReference>
<accession>A0ABU7FMD6</accession>
<dbReference type="PANTHER" id="PTHR34136">
    <property type="match status" value="1"/>
</dbReference>
<evidence type="ECO:0000256" key="1">
    <source>
        <dbReference type="ARBA" id="ARBA00022676"/>
    </source>
</evidence>
<dbReference type="EMBL" id="JAYWVC010000103">
    <property type="protein sequence ID" value="MED7825291.1"/>
    <property type="molecule type" value="Genomic_DNA"/>
</dbReference>
<evidence type="ECO:0000313" key="4">
    <source>
        <dbReference type="EMBL" id="MED7825291.1"/>
    </source>
</evidence>
<organism evidence="4 5">
    <name type="scientific">Streptomyces chiangmaiensis</name>
    <dbReference type="NCBI Taxonomy" id="766497"/>
    <lineage>
        <taxon>Bacteria</taxon>
        <taxon>Bacillati</taxon>
        <taxon>Actinomycetota</taxon>
        <taxon>Actinomycetes</taxon>
        <taxon>Kitasatosporales</taxon>
        <taxon>Streptomycetaceae</taxon>
        <taxon>Streptomyces</taxon>
    </lineage>
</organism>
<evidence type="ECO:0000256" key="2">
    <source>
        <dbReference type="ARBA" id="ARBA00022679"/>
    </source>
</evidence>
<dbReference type="NCBIfam" id="TIGR00696">
    <property type="entry name" value="wecG_tagA_cpsF"/>
    <property type="match status" value="1"/>
</dbReference>